<dbReference type="AlphaFoldDB" id="A0A6G0WD32"/>
<dbReference type="FunFam" id="3.40.50.720:FF:000178">
    <property type="entry name" value="Saccharopine dehydrogenase-like oxidoreductase"/>
    <property type="match status" value="1"/>
</dbReference>
<dbReference type="Proteomes" id="UP000481153">
    <property type="component" value="Unassembled WGS sequence"/>
</dbReference>
<keyword evidence="2" id="KW-0472">Membrane</keyword>
<evidence type="ECO:0000313" key="4">
    <source>
        <dbReference type="EMBL" id="KAF0724561.1"/>
    </source>
</evidence>
<comment type="caution">
    <text evidence="4">The sequence shown here is derived from an EMBL/GenBank/DDBJ whole genome shotgun (WGS) entry which is preliminary data.</text>
</comment>
<name>A0A6G0WD32_9STRA</name>
<evidence type="ECO:0000313" key="5">
    <source>
        <dbReference type="Proteomes" id="UP000481153"/>
    </source>
</evidence>
<dbReference type="GO" id="GO:0005811">
    <property type="term" value="C:lipid droplet"/>
    <property type="evidence" value="ECO:0007669"/>
    <property type="project" value="TreeGrafter"/>
</dbReference>
<evidence type="ECO:0000259" key="3">
    <source>
        <dbReference type="Pfam" id="PF03435"/>
    </source>
</evidence>
<dbReference type="SUPFAM" id="SSF51735">
    <property type="entry name" value="NAD(P)-binding Rossmann-fold domains"/>
    <property type="match status" value="1"/>
</dbReference>
<feature type="domain" description="Saccharopine dehydrogenase NADP binding" evidence="3">
    <location>
        <begin position="8"/>
        <end position="139"/>
    </location>
</feature>
<organism evidence="4 5">
    <name type="scientific">Aphanomyces euteiches</name>
    <dbReference type="NCBI Taxonomy" id="100861"/>
    <lineage>
        <taxon>Eukaryota</taxon>
        <taxon>Sar</taxon>
        <taxon>Stramenopiles</taxon>
        <taxon>Oomycota</taxon>
        <taxon>Saprolegniomycetes</taxon>
        <taxon>Saprolegniales</taxon>
        <taxon>Verrucalvaceae</taxon>
        <taxon>Aphanomyces</taxon>
    </lineage>
</organism>
<dbReference type="Pfam" id="PF03435">
    <property type="entry name" value="Sacchrp_dh_NADP"/>
    <property type="match status" value="1"/>
</dbReference>
<dbReference type="EMBL" id="VJMJ01000267">
    <property type="protein sequence ID" value="KAF0724561.1"/>
    <property type="molecule type" value="Genomic_DNA"/>
</dbReference>
<keyword evidence="2" id="KW-1133">Transmembrane helix</keyword>
<dbReference type="GO" id="GO:0005886">
    <property type="term" value="C:plasma membrane"/>
    <property type="evidence" value="ECO:0007669"/>
    <property type="project" value="TreeGrafter"/>
</dbReference>
<dbReference type="PANTHER" id="PTHR12286:SF5">
    <property type="entry name" value="SACCHAROPINE DEHYDROGENASE-LIKE OXIDOREDUCTASE"/>
    <property type="match status" value="1"/>
</dbReference>
<gene>
    <name evidence="4" type="ORF">Ae201684_016769</name>
</gene>
<dbReference type="GO" id="GO:0005739">
    <property type="term" value="C:mitochondrion"/>
    <property type="evidence" value="ECO:0007669"/>
    <property type="project" value="TreeGrafter"/>
</dbReference>
<keyword evidence="5" id="KW-1185">Reference proteome</keyword>
<feature type="transmembrane region" description="Helical" evidence="2">
    <location>
        <begin position="260"/>
        <end position="282"/>
    </location>
</feature>
<dbReference type="Gene3D" id="3.40.50.720">
    <property type="entry name" value="NAD(P)-binding Rossmann-like Domain"/>
    <property type="match status" value="1"/>
</dbReference>
<protein>
    <recommendedName>
        <fullName evidence="3">Saccharopine dehydrogenase NADP binding domain-containing protein</fullName>
    </recommendedName>
</protein>
<dbReference type="GO" id="GO:0009247">
    <property type="term" value="P:glycolipid biosynthetic process"/>
    <property type="evidence" value="ECO:0007669"/>
    <property type="project" value="TreeGrafter"/>
</dbReference>
<evidence type="ECO:0000256" key="2">
    <source>
        <dbReference type="SAM" id="Phobius"/>
    </source>
</evidence>
<dbReference type="InterPro" id="IPR051276">
    <property type="entry name" value="Saccharopine_DH-like_oxidrdct"/>
</dbReference>
<keyword evidence="2" id="KW-0812">Transmembrane</keyword>
<dbReference type="InterPro" id="IPR005097">
    <property type="entry name" value="Sacchrp_dh_NADP-bd"/>
</dbReference>
<reference evidence="4 5" key="1">
    <citation type="submission" date="2019-07" db="EMBL/GenBank/DDBJ databases">
        <title>Genomics analysis of Aphanomyces spp. identifies a new class of oomycete effector associated with host adaptation.</title>
        <authorList>
            <person name="Gaulin E."/>
        </authorList>
    </citation>
    <scope>NUCLEOTIDE SEQUENCE [LARGE SCALE GENOMIC DNA]</scope>
    <source>
        <strain evidence="4 5">ATCC 201684</strain>
    </source>
</reference>
<proteinExistence type="inferred from homology"/>
<accession>A0A6G0WD32</accession>
<dbReference type="InterPro" id="IPR036291">
    <property type="entry name" value="NAD(P)-bd_dom_sf"/>
</dbReference>
<sequence length="412" mass="45372">MTTRAFDVVIFGATGFTGEYIAVEWAKNYGSSSKWAIAGRSKNKLEATKAKILKDVPAVRNVELIVADALDTPSLEAMCKLTKVVLNCTGPYRLYGEPVVRSCVATSTHYVDISGEPQFIETMMLRYNDEAKKNGCIIVNACGFDSIPSDMGTVFTAQQFPKEGCCSSIEAFLSLKGKKGHATTYECAVLGFAAADELKSLRKKDNAPIPYVGPKLKLQNMGYDNREKKYFVKFPGADASIVRNSQRYAAQNLNSVPIRFAVYAAFESIISLLLVILGGYVLSKLGQYQWGRDLLIKYPNIFSFGFFTHEGPSREEMEQGGFSFRFYAKGYKNAKTGTPDWEVVTRVAGPEPGYIATSAMVVLATKMIVDNHVKERGVLTTASAFATTPLIEEMRKHGIEFTVEKAGQISKL</sequence>
<evidence type="ECO:0000256" key="1">
    <source>
        <dbReference type="ARBA" id="ARBA00038048"/>
    </source>
</evidence>
<dbReference type="PANTHER" id="PTHR12286">
    <property type="entry name" value="SACCHAROPINE DEHYDROGENASE-LIKE OXIDOREDUCTASE"/>
    <property type="match status" value="1"/>
</dbReference>
<comment type="similarity">
    <text evidence="1">Belongs to the saccharopine dehydrogenase family.</text>
</comment>
<dbReference type="VEuPathDB" id="FungiDB:AeMF1_015777"/>